<dbReference type="Proteomes" id="UP001555100">
    <property type="component" value="Unassembled WGS sequence"/>
</dbReference>
<proteinExistence type="predicted"/>
<evidence type="ECO:0000313" key="1">
    <source>
        <dbReference type="EMBL" id="MEW6954178.1"/>
    </source>
</evidence>
<protein>
    <submittedName>
        <fullName evidence="1">Uncharacterized protein</fullName>
    </submittedName>
</protein>
<organism evidence="1 2">
    <name type="scientific">Trueperella pyogenes</name>
    <dbReference type="NCBI Taxonomy" id="1661"/>
    <lineage>
        <taxon>Bacteria</taxon>
        <taxon>Bacillati</taxon>
        <taxon>Actinomycetota</taxon>
        <taxon>Actinomycetes</taxon>
        <taxon>Actinomycetales</taxon>
        <taxon>Actinomycetaceae</taxon>
        <taxon>Trueperella</taxon>
    </lineage>
</organism>
<reference evidence="1 2" key="1">
    <citation type="submission" date="2024-01" db="EMBL/GenBank/DDBJ databases">
        <title>Genomic analysis and antimicrobial resistance profiles of Trueperella pyogenes isolated from domestic and wild animals.</title>
        <authorList>
            <person name="Magossi G."/>
            <person name="Gzyl K.E."/>
            <person name="Holman D.B."/>
            <person name="Amat S."/>
        </authorList>
    </citation>
    <scope>NUCLEOTIDE SEQUENCE [LARGE SCALE GENOMIC DNA]</scope>
    <source>
        <strain evidence="1 2">1494</strain>
    </source>
</reference>
<dbReference type="RefSeq" id="WP_367191928.1">
    <property type="nucleotide sequence ID" value="NZ_CP146201.1"/>
</dbReference>
<gene>
    <name evidence="1" type="ORF">V3M73_03975</name>
</gene>
<dbReference type="EMBL" id="JBAGNM010000003">
    <property type="protein sequence ID" value="MEW6954178.1"/>
    <property type="molecule type" value="Genomic_DNA"/>
</dbReference>
<comment type="caution">
    <text evidence="1">The sequence shown here is derived from an EMBL/GenBank/DDBJ whole genome shotgun (WGS) entry which is preliminary data.</text>
</comment>
<keyword evidence="2" id="KW-1185">Reference proteome</keyword>
<evidence type="ECO:0000313" key="2">
    <source>
        <dbReference type="Proteomes" id="UP001555100"/>
    </source>
</evidence>
<sequence length="70" mass="7604">MISHAAIEVDDAMADLGRFASELAFLLDRAHLATMTDTGAITVEEADRIHLELVNECQPVYTLTSIPTST</sequence>
<name>A0ABV3NAT2_9ACTO</name>
<accession>A0ABV3NAT2</accession>